<gene>
    <name evidence="1" type="ORF">BU16DRAFT_67532</name>
</gene>
<accession>A0A6A6QP81</accession>
<reference evidence="1" key="1">
    <citation type="journal article" date="2020" name="Stud. Mycol.">
        <title>101 Dothideomycetes genomes: a test case for predicting lifestyles and emergence of pathogens.</title>
        <authorList>
            <person name="Haridas S."/>
            <person name="Albert R."/>
            <person name="Binder M."/>
            <person name="Bloem J."/>
            <person name="Labutti K."/>
            <person name="Salamov A."/>
            <person name="Andreopoulos B."/>
            <person name="Baker S."/>
            <person name="Barry K."/>
            <person name="Bills G."/>
            <person name="Bluhm B."/>
            <person name="Cannon C."/>
            <person name="Castanera R."/>
            <person name="Culley D."/>
            <person name="Daum C."/>
            <person name="Ezra D."/>
            <person name="Gonzalez J."/>
            <person name="Henrissat B."/>
            <person name="Kuo A."/>
            <person name="Liang C."/>
            <person name="Lipzen A."/>
            <person name="Lutzoni F."/>
            <person name="Magnuson J."/>
            <person name="Mondo S."/>
            <person name="Nolan M."/>
            <person name="Ohm R."/>
            <person name="Pangilinan J."/>
            <person name="Park H.-J."/>
            <person name="Ramirez L."/>
            <person name="Alfaro M."/>
            <person name="Sun H."/>
            <person name="Tritt A."/>
            <person name="Yoshinaga Y."/>
            <person name="Zwiers L.-H."/>
            <person name="Turgeon B."/>
            <person name="Goodwin S."/>
            <person name="Spatafora J."/>
            <person name="Crous P."/>
            <person name="Grigoriev I."/>
        </authorList>
    </citation>
    <scope>NUCLEOTIDE SEQUENCE</scope>
    <source>
        <strain evidence="1">CBS 269.34</strain>
    </source>
</reference>
<dbReference type="Proteomes" id="UP000799750">
    <property type="component" value="Unassembled WGS sequence"/>
</dbReference>
<sequence>MRMALARSVLQRGQNQEHQLLGICVATLRNFPHLLFCLPNHLLSPLHFLFAVCFLLFQSSTSSACFCITSASLFCLYYMPSSPPLAVTTTLCLPFWNWQSAWGSYQRQYRRQYRARKGRSMVSGYQTGLSTERDATES</sequence>
<dbReference type="AlphaFoldDB" id="A0A6A6QP81"/>
<protein>
    <submittedName>
        <fullName evidence="1">Uncharacterized protein</fullName>
    </submittedName>
</protein>
<dbReference type="EMBL" id="MU004191">
    <property type="protein sequence ID" value="KAF2494205.1"/>
    <property type="molecule type" value="Genomic_DNA"/>
</dbReference>
<proteinExistence type="predicted"/>
<keyword evidence="2" id="KW-1185">Reference proteome</keyword>
<organism evidence="1 2">
    <name type="scientific">Lophium mytilinum</name>
    <dbReference type="NCBI Taxonomy" id="390894"/>
    <lineage>
        <taxon>Eukaryota</taxon>
        <taxon>Fungi</taxon>
        <taxon>Dikarya</taxon>
        <taxon>Ascomycota</taxon>
        <taxon>Pezizomycotina</taxon>
        <taxon>Dothideomycetes</taxon>
        <taxon>Pleosporomycetidae</taxon>
        <taxon>Mytilinidiales</taxon>
        <taxon>Mytilinidiaceae</taxon>
        <taxon>Lophium</taxon>
    </lineage>
</organism>
<evidence type="ECO:0000313" key="1">
    <source>
        <dbReference type="EMBL" id="KAF2494205.1"/>
    </source>
</evidence>
<evidence type="ECO:0000313" key="2">
    <source>
        <dbReference type="Proteomes" id="UP000799750"/>
    </source>
</evidence>
<name>A0A6A6QP81_9PEZI</name>